<feature type="compositionally biased region" description="Low complexity" evidence="1">
    <location>
        <begin position="436"/>
        <end position="447"/>
    </location>
</feature>
<feature type="compositionally biased region" description="Polar residues" evidence="1">
    <location>
        <begin position="419"/>
        <end position="435"/>
    </location>
</feature>
<feature type="domain" description="Stc1" evidence="2">
    <location>
        <begin position="17"/>
        <end position="105"/>
    </location>
</feature>
<feature type="region of interest" description="Disordered" evidence="1">
    <location>
        <begin position="287"/>
        <end position="308"/>
    </location>
</feature>
<protein>
    <recommendedName>
        <fullName evidence="2">Stc1 domain-containing protein</fullName>
    </recommendedName>
</protein>
<dbReference type="RefSeq" id="XP_006691898.1">
    <property type="nucleotide sequence ID" value="XM_006691835.1"/>
</dbReference>
<evidence type="ECO:0000259" key="2">
    <source>
        <dbReference type="Pfam" id="PF12898"/>
    </source>
</evidence>
<proteinExistence type="predicted"/>
<dbReference type="KEGG" id="cthr:CTHT_0013840"/>
<dbReference type="HOGENOM" id="CLU_444098_0_0_1"/>
<dbReference type="EMBL" id="GL988039">
    <property type="protein sequence ID" value="EGS22906.1"/>
    <property type="molecule type" value="Genomic_DNA"/>
</dbReference>
<feature type="compositionally biased region" description="Low complexity" evidence="1">
    <location>
        <begin position="351"/>
        <end position="382"/>
    </location>
</feature>
<keyword evidence="4" id="KW-1185">Reference proteome</keyword>
<name>G0S1J6_CHATD</name>
<feature type="compositionally biased region" description="Low complexity" evidence="1">
    <location>
        <begin position="183"/>
        <end position="200"/>
    </location>
</feature>
<feature type="region of interest" description="Disordered" evidence="1">
    <location>
        <begin position="324"/>
        <end position="454"/>
    </location>
</feature>
<feature type="region of interest" description="Disordered" evidence="1">
    <location>
        <begin position="468"/>
        <end position="593"/>
    </location>
</feature>
<dbReference type="Pfam" id="PF12898">
    <property type="entry name" value="Stc1"/>
    <property type="match status" value="1"/>
</dbReference>
<dbReference type="Proteomes" id="UP000008066">
    <property type="component" value="Unassembled WGS sequence"/>
</dbReference>
<feature type="compositionally biased region" description="Low complexity" evidence="1">
    <location>
        <begin position="510"/>
        <end position="530"/>
    </location>
</feature>
<evidence type="ECO:0000313" key="3">
    <source>
        <dbReference type="EMBL" id="EGS22906.1"/>
    </source>
</evidence>
<organism evidence="4">
    <name type="scientific">Chaetomium thermophilum (strain DSM 1495 / CBS 144.50 / IMI 039719)</name>
    <name type="common">Thermochaetoides thermophila</name>
    <dbReference type="NCBI Taxonomy" id="759272"/>
    <lineage>
        <taxon>Eukaryota</taxon>
        <taxon>Fungi</taxon>
        <taxon>Dikarya</taxon>
        <taxon>Ascomycota</taxon>
        <taxon>Pezizomycotina</taxon>
        <taxon>Sordariomycetes</taxon>
        <taxon>Sordariomycetidae</taxon>
        <taxon>Sordariales</taxon>
        <taxon>Chaetomiaceae</taxon>
        <taxon>Thermochaetoides</taxon>
    </lineage>
</organism>
<evidence type="ECO:0000256" key="1">
    <source>
        <dbReference type="SAM" id="MobiDB-lite"/>
    </source>
</evidence>
<feature type="compositionally biased region" description="Low complexity" evidence="1">
    <location>
        <begin position="558"/>
        <end position="581"/>
    </location>
</feature>
<feature type="compositionally biased region" description="Low complexity" evidence="1">
    <location>
        <begin position="475"/>
        <end position="502"/>
    </location>
</feature>
<evidence type="ECO:0000313" key="4">
    <source>
        <dbReference type="Proteomes" id="UP000008066"/>
    </source>
</evidence>
<sequence length="615" mass="68388">MARTGFIGKAAESKVVRCVGGNHWVYLTELSHSQRQKYHNLKNAGRATPCNAQICCPEHVDMVDGNGNIRPKDGVECDICQRVLPPDAFSKSTFRSGQPICKGCRSDTQIPLEAAAVVADHDERMTEEQFYYRNRFILGSNEVYEFEDEDVVPTLPKLPFSHPKYFRRSENSLQDASWEETDNSNSLGASSSSSGTDLSSLCSPANGEAEAEFNLASFKVDLDQFIPEHLRNVAEEPYTPPHWLLPSEFFQVTTVTKRTEICYRVNPCFAGFANGPNGTQIGVNEVNDDDWESLPAPDSTLNDKDGGWDEDYYNVADSWDAPNNAVDSWDTPHNAAGSLDMPNNAADSWDAPNNAPTNNNTSNSASNNNNVYGENHNYNSRRGNSHRRNNSHRRDESSNQNVPALIADQAAERPEETNTRPSGKSHTTQNSDNSATNVVTGTTGTKTPYNRNMNRGVETRHFRHNHYFAPGRQYNNNGHVNKNHGNNGKHTSKGNRSGNNGDSNRHDGNGNHPDNNNGHRANSSNNNNRFGNHHRNNSNIGQNSFQQGEKWHNSNRQSNGNSNAHSSNNYFCNSNGSSGSRRNNRWEKDPAGTRKTAHILPFFASYRDPGSMARQ</sequence>
<dbReference type="GeneID" id="18255422"/>
<dbReference type="InterPro" id="IPR024630">
    <property type="entry name" value="Stc1"/>
</dbReference>
<feature type="region of interest" description="Disordered" evidence="1">
    <location>
        <begin position="176"/>
        <end position="203"/>
    </location>
</feature>
<gene>
    <name evidence="3" type="ORF">CTHT_0013840</name>
</gene>
<accession>G0S1J6</accession>
<reference evidence="3 4" key="1">
    <citation type="journal article" date="2011" name="Cell">
        <title>Insight into structure and assembly of the nuclear pore complex by utilizing the genome of a eukaryotic thermophile.</title>
        <authorList>
            <person name="Amlacher S."/>
            <person name="Sarges P."/>
            <person name="Flemming D."/>
            <person name="van Noort V."/>
            <person name="Kunze R."/>
            <person name="Devos D.P."/>
            <person name="Arumugam M."/>
            <person name="Bork P."/>
            <person name="Hurt E."/>
        </authorList>
    </citation>
    <scope>NUCLEOTIDE SEQUENCE [LARGE SCALE GENOMIC DNA]</scope>
    <source>
        <strain evidence="4">DSM 1495 / CBS 144.50 / IMI 039719</strain>
    </source>
</reference>
<dbReference type="AlphaFoldDB" id="G0S1J6"/>